<keyword evidence="1" id="KW-0472">Membrane</keyword>
<evidence type="ECO:0000313" key="2">
    <source>
        <dbReference type="EMBL" id="CUS94960.1"/>
    </source>
</evidence>
<organism evidence="3 4">
    <name type="scientific">Candidatus Kryptonium thompsonii</name>
    <dbReference type="NCBI Taxonomy" id="1633631"/>
    <lineage>
        <taxon>Bacteria</taxon>
        <taxon>Pseudomonadati</taxon>
        <taxon>Candidatus Kryptoniota</taxon>
        <taxon>Candidatus Kryptonium</taxon>
    </lineage>
</organism>
<protein>
    <submittedName>
        <fullName evidence="3">Uncharacterized protein</fullName>
    </submittedName>
</protein>
<evidence type="ECO:0000256" key="1">
    <source>
        <dbReference type="SAM" id="Phobius"/>
    </source>
</evidence>
<name>A0A0P1MVS2_9BACT</name>
<dbReference type="RefSeq" id="WP_159421203.1">
    <property type="nucleotide sequence ID" value="NZ_CZVI01000059.1"/>
</dbReference>
<dbReference type="AlphaFoldDB" id="A0A0P1MVS2"/>
<evidence type="ECO:0000313" key="4">
    <source>
        <dbReference type="Proteomes" id="UP000182011"/>
    </source>
</evidence>
<proteinExistence type="predicted"/>
<reference evidence="3 4" key="1">
    <citation type="submission" date="2015-11" db="EMBL/GenBank/DDBJ databases">
        <authorList>
            <person name="Zhang Y."/>
            <person name="Guo Z."/>
        </authorList>
    </citation>
    <scope>NUCLEOTIDE SEQUENCE [LARGE SCALE GENOMIC DNA]</scope>
    <source>
        <strain evidence="3">JGI-4</strain>
    </source>
</reference>
<accession>A0A0P1L799</accession>
<accession>A0A0S4N2E6</accession>
<dbReference type="Proteomes" id="UP000182200">
    <property type="component" value="Unassembled WGS sequence"/>
</dbReference>
<keyword evidence="1" id="KW-0812">Transmembrane</keyword>
<sequence length="45" mass="5366">MRALILSLGFVGILISIFVLMRRRKRFVKSFETETDEIQFELYAQ</sequence>
<accession>A0A0P1LEJ9</accession>
<accession>A0A0P1MIC9</accession>
<reference evidence="2 5" key="2">
    <citation type="submission" date="2015-11" db="EMBL/GenBank/DDBJ databases">
        <authorList>
            <person name="Varghese N."/>
        </authorList>
    </citation>
    <scope>NUCLEOTIDE SEQUENCE [LARGE SCALE GENOMIC DNA]</scope>
    <source>
        <strain evidence="2 5">JGI-8</strain>
    </source>
</reference>
<keyword evidence="1" id="KW-1133">Transmembrane helix</keyword>
<feature type="transmembrane region" description="Helical" evidence="1">
    <location>
        <begin position="6"/>
        <end position="21"/>
    </location>
</feature>
<accession>A0A0N7MUE5</accession>
<accession>A0A0P1LLF8</accession>
<accession>A0A0P1MVS2</accession>
<evidence type="ECO:0000313" key="3">
    <source>
        <dbReference type="EMBL" id="CUU04093.1"/>
    </source>
</evidence>
<accession>A0A0P1P5C0</accession>
<gene>
    <name evidence="3" type="ORF">JGI4_00926</name>
    <name evidence="2" type="ORF">JGI8_02081</name>
</gene>
<dbReference type="Proteomes" id="UP000182011">
    <property type="component" value="Unassembled WGS sequence"/>
</dbReference>
<accession>A0A0P1MRF8</accession>
<accession>A0A0N7MPJ6</accession>
<accession>A0A0P1L7V0</accession>
<evidence type="ECO:0000313" key="5">
    <source>
        <dbReference type="Proteomes" id="UP000182200"/>
    </source>
</evidence>
<keyword evidence="5" id="KW-1185">Reference proteome</keyword>
<dbReference type="EMBL" id="FAOP01000004">
    <property type="protein sequence ID" value="CUU04093.1"/>
    <property type="molecule type" value="Genomic_DNA"/>
</dbReference>
<dbReference type="EMBL" id="CZVI01000059">
    <property type="protein sequence ID" value="CUS94960.1"/>
    <property type="molecule type" value="Genomic_DNA"/>
</dbReference>
<dbReference type="STRING" id="1633631.GCA_001442925_00925"/>